<keyword evidence="1" id="KW-0863">Zinc-finger</keyword>
<proteinExistence type="predicted"/>
<feature type="region of interest" description="Disordered" evidence="2">
    <location>
        <begin position="1"/>
        <end position="40"/>
    </location>
</feature>
<protein>
    <recommendedName>
        <fullName evidence="3">CCHC-type domain-containing protein</fullName>
    </recommendedName>
</protein>
<evidence type="ECO:0000256" key="2">
    <source>
        <dbReference type="SAM" id="MobiDB-lite"/>
    </source>
</evidence>
<sequence>MITGPGRPKKRRRKATYEKEDQAKKKKVAATSDGKRKKKKVAATVSKCGLNKKCTKCGIIGHNKRKCTGEPSTPMPSSSSSVPFGCFTFLYTKGIFIPNEPPRVRSFAVRIAPAQGTTTTQGTATAQGTTPPNTRPKAKPRKRTKPSPPWK</sequence>
<evidence type="ECO:0000313" key="5">
    <source>
        <dbReference type="Proteomes" id="UP000634136"/>
    </source>
</evidence>
<keyword evidence="1" id="KW-0862">Zinc</keyword>
<dbReference type="EMBL" id="JAAIUW010000013">
    <property type="protein sequence ID" value="KAF7802801.1"/>
    <property type="molecule type" value="Genomic_DNA"/>
</dbReference>
<keyword evidence="1" id="KW-0479">Metal-binding</keyword>
<dbReference type="PROSITE" id="PS50158">
    <property type="entry name" value="ZF_CCHC"/>
    <property type="match status" value="1"/>
</dbReference>
<dbReference type="GO" id="GO:0003676">
    <property type="term" value="F:nucleic acid binding"/>
    <property type="evidence" value="ECO:0007669"/>
    <property type="project" value="InterPro"/>
</dbReference>
<feature type="domain" description="CCHC-type" evidence="3">
    <location>
        <begin position="53"/>
        <end position="67"/>
    </location>
</feature>
<name>A0A834SFZ6_9FABA</name>
<evidence type="ECO:0000256" key="1">
    <source>
        <dbReference type="PROSITE-ProRule" id="PRU00047"/>
    </source>
</evidence>
<comment type="caution">
    <text evidence="4">The sequence shown here is derived from an EMBL/GenBank/DDBJ whole genome shotgun (WGS) entry which is preliminary data.</text>
</comment>
<feature type="compositionally biased region" description="Basic residues" evidence="2">
    <location>
        <begin position="136"/>
        <end position="145"/>
    </location>
</feature>
<accession>A0A834SFZ6</accession>
<evidence type="ECO:0000313" key="4">
    <source>
        <dbReference type="EMBL" id="KAF7802801.1"/>
    </source>
</evidence>
<dbReference type="InterPro" id="IPR001878">
    <property type="entry name" value="Znf_CCHC"/>
</dbReference>
<dbReference type="GO" id="GO:0008270">
    <property type="term" value="F:zinc ion binding"/>
    <property type="evidence" value="ECO:0007669"/>
    <property type="project" value="UniProtKB-KW"/>
</dbReference>
<keyword evidence="5" id="KW-1185">Reference proteome</keyword>
<evidence type="ECO:0000259" key="3">
    <source>
        <dbReference type="PROSITE" id="PS50158"/>
    </source>
</evidence>
<organism evidence="4 5">
    <name type="scientific">Senna tora</name>
    <dbReference type="NCBI Taxonomy" id="362788"/>
    <lineage>
        <taxon>Eukaryota</taxon>
        <taxon>Viridiplantae</taxon>
        <taxon>Streptophyta</taxon>
        <taxon>Embryophyta</taxon>
        <taxon>Tracheophyta</taxon>
        <taxon>Spermatophyta</taxon>
        <taxon>Magnoliopsida</taxon>
        <taxon>eudicotyledons</taxon>
        <taxon>Gunneridae</taxon>
        <taxon>Pentapetalae</taxon>
        <taxon>rosids</taxon>
        <taxon>fabids</taxon>
        <taxon>Fabales</taxon>
        <taxon>Fabaceae</taxon>
        <taxon>Caesalpinioideae</taxon>
        <taxon>Cassia clade</taxon>
        <taxon>Senna</taxon>
    </lineage>
</organism>
<feature type="compositionally biased region" description="Low complexity" evidence="2">
    <location>
        <begin position="113"/>
        <end position="132"/>
    </location>
</feature>
<dbReference type="AlphaFoldDB" id="A0A834SFZ6"/>
<feature type="region of interest" description="Disordered" evidence="2">
    <location>
        <begin position="113"/>
        <end position="151"/>
    </location>
</feature>
<dbReference type="Proteomes" id="UP000634136">
    <property type="component" value="Unassembled WGS sequence"/>
</dbReference>
<reference evidence="4" key="1">
    <citation type="submission" date="2020-09" db="EMBL/GenBank/DDBJ databases">
        <title>Genome-Enabled Discovery of Anthraquinone Biosynthesis in Senna tora.</title>
        <authorList>
            <person name="Kang S.-H."/>
            <person name="Pandey R.P."/>
            <person name="Lee C.-M."/>
            <person name="Sim J.-S."/>
            <person name="Jeong J.-T."/>
            <person name="Choi B.-S."/>
            <person name="Jung M."/>
            <person name="Ginzburg D."/>
            <person name="Zhao K."/>
            <person name="Won S.Y."/>
            <person name="Oh T.-J."/>
            <person name="Yu Y."/>
            <person name="Kim N.-H."/>
            <person name="Lee O.R."/>
            <person name="Lee T.-H."/>
            <person name="Bashyal P."/>
            <person name="Kim T.-S."/>
            <person name="Lee W.-H."/>
            <person name="Kawkins C."/>
            <person name="Kim C.-K."/>
            <person name="Kim J.S."/>
            <person name="Ahn B.O."/>
            <person name="Rhee S.Y."/>
            <person name="Sohng J.K."/>
        </authorList>
    </citation>
    <scope>NUCLEOTIDE SEQUENCE</scope>
    <source>
        <tissue evidence="4">Leaf</tissue>
    </source>
</reference>
<gene>
    <name evidence="4" type="ORF">G2W53_041912</name>
</gene>